<dbReference type="AlphaFoldDB" id="A0A3P7LXN8"/>
<gene>
    <name evidence="4" type="ORF">GPUH_LOCUS10945</name>
</gene>
<feature type="compositionally biased region" description="Pro residues" evidence="1">
    <location>
        <begin position="554"/>
        <end position="578"/>
    </location>
</feature>
<dbReference type="Gene3D" id="6.10.140.1440">
    <property type="match status" value="1"/>
</dbReference>
<dbReference type="OrthoDB" id="5860652at2759"/>
<name>A0A3P7LXN8_9BILA</name>
<sequence length="648" mass="73400">MKVPEVAAQVGDSDEDDKAKKKRRRAADSPLSEDDGSDEDKPKRGRKKMLFNFTETEVRRFVRSFRKFAEPLSRLEAIAQDAELEEFSKSELEQLGTELLAGCRKAQSEYESTVKEEIKKPAEDGKKKQDRGAVFKFGTIDVYVRPLLKMQADLVPLNELVKSAGDVRLLQIPGHPKIQKGWDVQWEIEDDVALLKGVYRYGLGSWEAIKMDPDYGLAEKIWLKDKSKKPQGKHVQARAEYLLKYLSRYAKATERRSSVKVRASKKAHLAASSATAGSNVSFEKVLKKKMIEEKTPPVFGEVTAIFCFFLVRRQVVRDALHGIANGEININSKLRNKKRYNEVVWTPTDLLQRYRIAAKDRANHEGHTHRKHHRHHHHHHREGESSRDNGKSASGTGPSTAPREELKINTASTTAADCISARNTVDLRMGSSGHPRDPRQNRAAEHHHSFRNEPANWEENPSYIALNFSDASHRCTVKLPRHQNLPGHRYAVPLLVMLRSKRLISLLPPTFISITQTYNERSSHWERKYSESNRDRGDRDYRKEFRHAQAPQPCNSPMPRWPGPLPPPLPPGFPNQPVPPFLNGPIPNFAPICPPSGFVGTRHSFAPANDGCTSEQYVQPPPIPPRTEYAASNDPRRSSNRGDSNPSK</sequence>
<dbReference type="EMBL" id="UYRT01078250">
    <property type="protein sequence ID" value="VDN18120.1"/>
    <property type="molecule type" value="Genomic_DNA"/>
</dbReference>
<protein>
    <submittedName>
        <fullName evidence="4">Uncharacterized protein</fullName>
    </submittedName>
</protein>
<feature type="compositionally biased region" description="Basic and acidic residues" evidence="1">
    <location>
        <begin position="434"/>
        <end position="449"/>
    </location>
</feature>
<feature type="region of interest" description="Disordered" evidence="1">
    <location>
        <begin position="547"/>
        <end position="578"/>
    </location>
</feature>
<feature type="region of interest" description="Disordered" evidence="1">
    <location>
        <begin position="361"/>
        <end position="412"/>
    </location>
</feature>
<reference evidence="4 5" key="1">
    <citation type="submission" date="2018-11" db="EMBL/GenBank/DDBJ databases">
        <authorList>
            <consortium name="Pathogen Informatics"/>
        </authorList>
    </citation>
    <scope>NUCLEOTIDE SEQUENCE [LARGE SCALE GENOMIC DNA]</scope>
</reference>
<feature type="compositionally biased region" description="Basic and acidic residues" evidence="1">
    <location>
        <begin position="381"/>
        <end position="390"/>
    </location>
</feature>
<evidence type="ECO:0000259" key="3">
    <source>
        <dbReference type="Pfam" id="PF23588"/>
    </source>
</evidence>
<dbReference type="Proteomes" id="UP000271098">
    <property type="component" value="Unassembled WGS sequence"/>
</dbReference>
<organism evidence="4 5">
    <name type="scientific">Gongylonema pulchrum</name>
    <dbReference type="NCBI Taxonomy" id="637853"/>
    <lineage>
        <taxon>Eukaryota</taxon>
        <taxon>Metazoa</taxon>
        <taxon>Ecdysozoa</taxon>
        <taxon>Nematoda</taxon>
        <taxon>Chromadorea</taxon>
        <taxon>Rhabditida</taxon>
        <taxon>Spirurina</taxon>
        <taxon>Spiruromorpha</taxon>
        <taxon>Spiruroidea</taxon>
        <taxon>Gongylonematidae</taxon>
        <taxon>Gongylonema</taxon>
    </lineage>
</organism>
<feature type="domain" description="ATP-dependent helicase CHD1-2/hrp3 HTH" evidence="3">
    <location>
        <begin position="179"/>
        <end position="246"/>
    </location>
</feature>
<evidence type="ECO:0000313" key="5">
    <source>
        <dbReference type="Proteomes" id="UP000271098"/>
    </source>
</evidence>
<proteinExistence type="predicted"/>
<evidence type="ECO:0000256" key="1">
    <source>
        <dbReference type="SAM" id="MobiDB-lite"/>
    </source>
</evidence>
<feature type="region of interest" description="Disordered" evidence="1">
    <location>
        <begin position="427"/>
        <end position="449"/>
    </location>
</feature>
<accession>A0A3P7LXN8</accession>
<feature type="compositionally biased region" description="Basic residues" evidence="1">
    <location>
        <begin position="367"/>
        <end position="380"/>
    </location>
</feature>
<dbReference type="InterPro" id="IPR040793">
    <property type="entry name" value="CDH1_2_SANT_HL1"/>
</dbReference>
<dbReference type="InterPro" id="IPR056302">
    <property type="entry name" value="CHD1-2/Hrp3_HTH"/>
</dbReference>
<dbReference type="Gene3D" id="1.10.10.60">
    <property type="entry name" value="Homeodomain-like"/>
    <property type="match status" value="1"/>
</dbReference>
<feature type="region of interest" description="Disordered" evidence="1">
    <location>
        <begin position="597"/>
        <end position="648"/>
    </location>
</feature>
<evidence type="ECO:0000313" key="4">
    <source>
        <dbReference type="EMBL" id="VDN18120.1"/>
    </source>
</evidence>
<feature type="domain" description="CDH1/2 SANT-Helical linker 1" evidence="2">
    <location>
        <begin position="52"/>
        <end position="142"/>
    </location>
</feature>
<keyword evidence="5" id="KW-1185">Reference proteome</keyword>
<dbReference type="Pfam" id="PF18375">
    <property type="entry name" value="CDH1_2_SANT_HL1"/>
    <property type="match status" value="1"/>
</dbReference>
<evidence type="ECO:0000259" key="2">
    <source>
        <dbReference type="Pfam" id="PF18375"/>
    </source>
</evidence>
<dbReference type="Pfam" id="PF23588">
    <property type="entry name" value="HTH_CHD1_Hrp3"/>
    <property type="match status" value="1"/>
</dbReference>
<feature type="region of interest" description="Disordered" evidence="1">
    <location>
        <begin position="1"/>
        <end position="49"/>
    </location>
</feature>